<reference evidence="2 3" key="1">
    <citation type="submission" date="2014-10" db="EMBL/GenBank/DDBJ databases">
        <title>Draft genome of the hookworm Ancylostoma caninum.</title>
        <authorList>
            <person name="Mitreva M."/>
        </authorList>
    </citation>
    <scope>NUCLEOTIDE SEQUENCE [LARGE SCALE GENOMIC DNA]</scope>
    <source>
        <strain evidence="2 3">Baltimore</strain>
    </source>
</reference>
<name>A0A368FSC0_ANCCA</name>
<feature type="compositionally biased region" description="Polar residues" evidence="1">
    <location>
        <begin position="111"/>
        <end position="144"/>
    </location>
</feature>
<dbReference type="OrthoDB" id="5859941at2759"/>
<organism evidence="2 3">
    <name type="scientific">Ancylostoma caninum</name>
    <name type="common">Dog hookworm</name>
    <dbReference type="NCBI Taxonomy" id="29170"/>
    <lineage>
        <taxon>Eukaryota</taxon>
        <taxon>Metazoa</taxon>
        <taxon>Ecdysozoa</taxon>
        <taxon>Nematoda</taxon>
        <taxon>Chromadorea</taxon>
        <taxon>Rhabditida</taxon>
        <taxon>Rhabditina</taxon>
        <taxon>Rhabditomorpha</taxon>
        <taxon>Strongyloidea</taxon>
        <taxon>Ancylostomatidae</taxon>
        <taxon>Ancylostomatinae</taxon>
        <taxon>Ancylostoma</taxon>
    </lineage>
</organism>
<dbReference type="EMBL" id="JOJR01000706">
    <property type="protein sequence ID" value="RCN35066.1"/>
    <property type="molecule type" value="Genomic_DNA"/>
</dbReference>
<dbReference type="AlphaFoldDB" id="A0A368FSC0"/>
<accession>A0A368FSC0</accession>
<gene>
    <name evidence="2" type="ORF">ANCCAN_19097</name>
</gene>
<dbReference type="Proteomes" id="UP000252519">
    <property type="component" value="Unassembled WGS sequence"/>
</dbReference>
<keyword evidence="3" id="KW-1185">Reference proteome</keyword>
<feature type="region of interest" description="Disordered" evidence="1">
    <location>
        <begin position="90"/>
        <end position="144"/>
    </location>
</feature>
<evidence type="ECO:0000313" key="3">
    <source>
        <dbReference type="Proteomes" id="UP000252519"/>
    </source>
</evidence>
<protein>
    <submittedName>
        <fullName evidence="2">Uncharacterized protein</fullName>
    </submittedName>
</protein>
<proteinExistence type="predicted"/>
<comment type="caution">
    <text evidence="2">The sequence shown here is derived from an EMBL/GenBank/DDBJ whole genome shotgun (WGS) entry which is preliminary data.</text>
</comment>
<evidence type="ECO:0000256" key="1">
    <source>
        <dbReference type="SAM" id="MobiDB-lite"/>
    </source>
</evidence>
<sequence>MVKQTANSKRNSNVDSPFKMPLWAKHMRSGRQSLTQRYVHSFARRDYTAQELQLDRALRKQAGDLNAREGKLNYVERDFEIVKLRNPRELPRRSLASPPPHPAITMRVTRSRSQQPALSTSALSSQNSVRDSFQSTSAPLLTIA</sequence>
<evidence type="ECO:0000313" key="2">
    <source>
        <dbReference type="EMBL" id="RCN35066.1"/>
    </source>
</evidence>